<feature type="transmembrane region" description="Helical" evidence="1">
    <location>
        <begin position="189"/>
        <end position="206"/>
    </location>
</feature>
<evidence type="ECO:0000256" key="1">
    <source>
        <dbReference type="SAM" id="Phobius"/>
    </source>
</evidence>
<feature type="transmembrane region" description="Helical" evidence="1">
    <location>
        <begin position="158"/>
        <end position="182"/>
    </location>
</feature>
<dbReference type="Pfam" id="PF14897">
    <property type="entry name" value="EpsG"/>
    <property type="match status" value="1"/>
</dbReference>
<accession>A0A173RVZ4</accession>
<name>A0A173RVZ4_PARDI</name>
<dbReference type="InterPro" id="IPR049458">
    <property type="entry name" value="EpsG-like"/>
</dbReference>
<gene>
    <name evidence="2" type="ORF">ERS852429_00728</name>
</gene>
<keyword evidence="1" id="KW-0812">Transmembrane</keyword>
<reference evidence="2 3" key="1">
    <citation type="submission" date="2015-09" db="EMBL/GenBank/DDBJ databases">
        <authorList>
            <consortium name="Pathogen Informatics"/>
        </authorList>
    </citation>
    <scope>NUCLEOTIDE SEQUENCE [LARGE SCALE GENOMIC DNA]</scope>
    <source>
        <strain evidence="2 3">2789STDY5608872</strain>
    </source>
</reference>
<protein>
    <recommendedName>
        <fullName evidence="4">EpsG family protein</fullName>
    </recommendedName>
</protein>
<evidence type="ECO:0008006" key="4">
    <source>
        <dbReference type="Google" id="ProtNLM"/>
    </source>
</evidence>
<feature type="transmembrane region" description="Helical" evidence="1">
    <location>
        <begin position="240"/>
        <end position="260"/>
    </location>
</feature>
<evidence type="ECO:0000313" key="2">
    <source>
        <dbReference type="EMBL" id="CUM81916.1"/>
    </source>
</evidence>
<proteinExistence type="predicted"/>
<feature type="transmembrane region" description="Helical" evidence="1">
    <location>
        <begin position="301"/>
        <end position="319"/>
    </location>
</feature>
<feature type="transmembrane region" description="Helical" evidence="1">
    <location>
        <begin position="272"/>
        <end position="289"/>
    </location>
</feature>
<evidence type="ECO:0000313" key="3">
    <source>
        <dbReference type="Proteomes" id="UP000095591"/>
    </source>
</evidence>
<feature type="transmembrane region" description="Helical" evidence="1">
    <location>
        <begin position="89"/>
        <end position="105"/>
    </location>
</feature>
<feature type="transmembrane region" description="Helical" evidence="1">
    <location>
        <begin position="326"/>
        <end position="344"/>
    </location>
</feature>
<dbReference type="Proteomes" id="UP000095591">
    <property type="component" value="Unassembled WGS sequence"/>
</dbReference>
<keyword evidence="1" id="KW-0472">Membrane</keyword>
<keyword evidence="1" id="KW-1133">Transmembrane helix</keyword>
<dbReference type="EMBL" id="CYXP01000001">
    <property type="protein sequence ID" value="CUM81916.1"/>
    <property type="molecule type" value="Genomic_DNA"/>
</dbReference>
<dbReference type="RefSeq" id="WP_022192438.1">
    <property type="nucleotide sequence ID" value="NZ_CDRH01000700.1"/>
</dbReference>
<sequence>MTLFILIIFLVCFIYGCLQLKCNILHKADTAVMGLFVVMLVVAAGFRDGLHGYRDYENYVSYFLHGTEETDISFHIICGIFRLIDPNDYLPVFVTYALLGVGFKYLGIRNLTKLTAFSLAIYVSYFYSLHELTQIRAGVASGIGLVSFRYIYDRKLLPFLISIAAAASFHVSALLYLPLYLLDSGKIRWSYWIGGGLFICLFGQLLETELLKFFLNHVPIEMLQDKLLGYGDNGAKGIDVVVFSSNMAIFSYLQLGLFILFSGRLRQYNKYYCLLLKIYMVGFAVRFIFSSIVPELGNRGSEMFMVVSIVLIPMLVYCVKPRAVGIFAVCLIGVANLYYMLYSWDIIP</sequence>
<feature type="transmembrane region" description="Helical" evidence="1">
    <location>
        <begin position="29"/>
        <end position="46"/>
    </location>
</feature>
<dbReference type="AlphaFoldDB" id="A0A173RVZ4"/>
<organism evidence="2 3">
    <name type="scientific">Parabacteroides distasonis</name>
    <dbReference type="NCBI Taxonomy" id="823"/>
    <lineage>
        <taxon>Bacteria</taxon>
        <taxon>Pseudomonadati</taxon>
        <taxon>Bacteroidota</taxon>
        <taxon>Bacteroidia</taxon>
        <taxon>Bacteroidales</taxon>
        <taxon>Tannerellaceae</taxon>
        <taxon>Parabacteroides</taxon>
    </lineage>
</organism>